<comment type="caution">
    <text evidence="3">The sequence shown here is derived from an EMBL/GenBank/DDBJ whole genome shotgun (WGS) entry which is preliminary data.</text>
</comment>
<dbReference type="InterPro" id="IPR002048">
    <property type="entry name" value="EF_hand_dom"/>
</dbReference>
<feature type="domain" description="EF-hand" evidence="2">
    <location>
        <begin position="15"/>
        <end position="50"/>
    </location>
</feature>
<dbReference type="GO" id="GO:0005509">
    <property type="term" value="F:calcium ion binding"/>
    <property type="evidence" value="ECO:0007669"/>
    <property type="project" value="InterPro"/>
</dbReference>
<proteinExistence type="predicted"/>
<accession>A0A5A7UY46</accession>
<dbReference type="InterPro" id="IPR018247">
    <property type="entry name" value="EF_Hand_1_Ca_BS"/>
</dbReference>
<gene>
    <name evidence="3" type="ORF">E6C27_scaffold501G00260</name>
</gene>
<dbReference type="SMART" id="SM00054">
    <property type="entry name" value="EFh"/>
    <property type="match status" value="2"/>
</dbReference>
<keyword evidence="1" id="KW-0106">Calcium</keyword>
<evidence type="ECO:0000313" key="4">
    <source>
        <dbReference type="Proteomes" id="UP000321393"/>
    </source>
</evidence>
<dbReference type="Pfam" id="PF13499">
    <property type="entry name" value="EF-hand_7"/>
    <property type="match status" value="1"/>
</dbReference>
<dbReference type="PROSITE" id="PS00018">
    <property type="entry name" value="EF_HAND_1"/>
    <property type="match status" value="2"/>
</dbReference>
<dbReference type="OrthoDB" id="26525at2759"/>
<name>A0A5A7UY46_CUCMM</name>
<dbReference type="AlphaFoldDB" id="A0A5A7UY46"/>
<organism evidence="3 4">
    <name type="scientific">Cucumis melo var. makuwa</name>
    <name type="common">Oriental melon</name>
    <dbReference type="NCBI Taxonomy" id="1194695"/>
    <lineage>
        <taxon>Eukaryota</taxon>
        <taxon>Viridiplantae</taxon>
        <taxon>Streptophyta</taxon>
        <taxon>Embryophyta</taxon>
        <taxon>Tracheophyta</taxon>
        <taxon>Spermatophyta</taxon>
        <taxon>Magnoliopsida</taxon>
        <taxon>eudicotyledons</taxon>
        <taxon>Gunneridae</taxon>
        <taxon>Pentapetalae</taxon>
        <taxon>rosids</taxon>
        <taxon>fabids</taxon>
        <taxon>Cucurbitales</taxon>
        <taxon>Cucurbitaceae</taxon>
        <taxon>Benincaseae</taxon>
        <taxon>Cucumis</taxon>
    </lineage>
</organism>
<dbReference type="PROSITE" id="PS50222">
    <property type="entry name" value="EF_HAND_2"/>
    <property type="match status" value="1"/>
</dbReference>
<dbReference type="EMBL" id="SSTE01005103">
    <property type="protein sequence ID" value="KAA0060893.1"/>
    <property type="molecule type" value="Genomic_DNA"/>
</dbReference>
<dbReference type="Proteomes" id="UP000321393">
    <property type="component" value="Unassembled WGS sequence"/>
</dbReference>
<protein>
    <submittedName>
        <fullName evidence="3">Calcium-binding protein CML10</fullName>
    </submittedName>
</protein>
<reference evidence="3 4" key="1">
    <citation type="submission" date="2019-08" db="EMBL/GenBank/DDBJ databases">
        <title>Draft genome sequences of two oriental melons (Cucumis melo L. var makuwa).</title>
        <authorList>
            <person name="Kwon S.-Y."/>
        </authorList>
    </citation>
    <scope>NUCLEOTIDE SEQUENCE [LARGE SCALE GENOMIC DNA]</scope>
    <source>
        <strain evidence="4">cv. SW 3</strain>
        <tissue evidence="3">Leaf</tissue>
    </source>
</reference>
<evidence type="ECO:0000259" key="2">
    <source>
        <dbReference type="PROSITE" id="PS50222"/>
    </source>
</evidence>
<sequence>MTRPLYDKKKSGYKLQKEEMKQIFREHDFNGDGRLSIKELSRAFGSFGAFFPLYRAAFGLFVADDDGDGFISEQELEKVVDYAIKCKYNLL</sequence>
<dbReference type="SUPFAM" id="SSF47473">
    <property type="entry name" value="EF-hand"/>
    <property type="match status" value="1"/>
</dbReference>
<evidence type="ECO:0000313" key="3">
    <source>
        <dbReference type="EMBL" id="KAA0060893.1"/>
    </source>
</evidence>
<dbReference type="InterPro" id="IPR011992">
    <property type="entry name" value="EF-hand-dom_pair"/>
</dbReference>
<evidence type="ECO:0000256" key="1">
    <source>
        <dbReference type="ARBA" id="ARBA00022837"/>
    </source>
</evidence>
<dbReference type="Gene3D" id="1.10.238.10">
    <property type="entry name" value="EF-hand"/>
    <property type="match status" value="1"/>
</dbReference>